<dbReference type="EMBL" id="GBXM01008855">
    <property type="protein sequence ID" value="JAH99722.1"/>
    <property type="molecule type" value="Transcribed_RNA"/>
</dbReference>
<reference evidence="1" key="1">
    <citation type="submission" date="2014-11" db="EMBL/GenBank/DDBJ databases">
        <authorList>
            <person name="Amaro Gonzalez C."/>
        </authorList>
    </citation>
    <scope>NUCLEOTIDE SEQUENCE</scope>
</reference>
<reference evidence="1" key="2">
    <citation type="journal article" date="2015" name="Fish Shellfish Immunol.">
        <title>Early steps in the European eel (Anguilla anguilla)-Vibrio vulnificus interaction in the gills: Role of the RtxA13 toxin.</title>
        <authorList>
            <person name="Callol A."/>
            <person name="Pajuelo D."/>
            <person name="Ebbesson L."/>
            <person name="Teles M."/>
            <person name="MacKenzie S."/>
            <person name="Amaro C."/>
        </authorList>
    </citation>
    <scope>NUCLEOTIDE SEQUENCE</scope>
</reference>
<organism evidence="1">
    <name type="scientific">Anguilla anguilla</name>
    <name type="common">European freshwater eel</name>
    <name type="synonym">Muraena anguilla</name>
    <dbReference type="NCBI Taxonomy" id="7936"/>
    <lineage>
        <taxon>Eukaryota</taxon>
        <taxon>Metazoa</taxon>
        <taxon>Chordata</taxon>
        <taxon>Craniata</taxon>
        <taxon>Vertebrata</taxon>
        <taxon>Euteleostomi</taxon>
        <taxon>Actinopterygii</taxon>
        <taxon>Neopterygii</taxon>
        <taxon>Teleostei</taxon>
        <taxon>Anguilliformes</taxon>
        <taxon>Anguillidae</taxon>
        <taxon>Anguilla</taxon>
    </lineage>
</organism>
<proteinExistence type="predicted"/>
<dbReference type="AlphaFoldDB" id="A0A0E9XAF7"/>
<protein>
    <submittedName>
        <fullName evidence="1">Uncharacterized protein</fullName>
    </submittedName>
</protein>
<name>A0A0E9XAF7_ANGAN</name>
<evidence type="ECO:0000313" key="1">
    <source>
        <dbReference type="EMBL" id="JAH99722.1"/>
    </source>
</evidence>
<sequence>MLCSLKEPRSSPRDGCFSHSSIRSMNVLWKSSMVNSVNP</sequence>
<accession>A0A0E9XAF7</accession>